<keyword evidence="1 2" id="KW-1015">Disulfide bond</keyword>
<evidence type="ECO:0000256" key="3">
    <source>
        <dbReference type="SAM" id="Phobius"/>
    </source>
</evidence>
<comment type="caution">
    <text evidence="2">Lacks conserved residue(s) required for the propagation of feature annotation.</text>
</comment>
<proteinExistence type="evidence at transcript level"/>
<evidence type="ECO:0000256" key="2">
    <source>
        <dbReference type="PROSITE-ProRule" id="PRU00500"/>
    </source>
</evidence>
<feature type="transmembrane region" description="Helical" evidence="3">
    <location>
        <begin position="76"/>
        <end position="98"/>
    </location>
</feature>
<dbReference type="Pfam" id="PF00086">
    <property type="entry name" value="Thyroglobulin_1"/>
    <property type="match status" value="1"/>
</dbReference>
<keyword evidence="3" id="KW-0472">Membrane</keyword>
<feature type="disulfide bond" evidence="2">
    <location>
        <begin position="18"/>
        <end position="25"/>
    </location>
</feature>
<feature type="domain" description="Thyroglobulin type-1" evidence="4">
    <location>
        <begin position="1"/>
        <end position="47"/>
    </location>
</feature>
<evidence type="ECO:0000259" key="4">
    <source>
        <dbReference type="PROSITE" id="PS51162"/>
    </source>
</evidence>
<dbReference type="InterPro" id="IPR036857">
    <property type="entry name" value="Thyroglobulin_1_sf"/>
</dbReference>
<dbReference type="Gene3D" id="4.10.800.10">
    <property type="entry name" value="Thyroglobulin type-1"/>
    <property type="match status" value="1"/>
</dbReference>
<sequence length="99" mass="10706">MKLIPKCKDKGDYEELQCYNDSKFCVCYDKKGHPASPILSKLTDCGCFLERKRKIDSNPGGAAAAAAAAEAGSSPVYLSLGCSFVHVVFFFGVLVLCVY</sequence>
<dbReference type="InterPro" id="IPR000716">
    <property type="entry name" value="Thyroglobulin_1"/>
</dbReference>
<accession>A0A2L2YL93</accession>
<evidence type="ECO:0000256" key="1">
    <source>
        <dbReference type="ARBA" id="ARBA00023157"/>
    </source>
</evidence>
<evidence type="ECO:0000313" key="5">
    <source>
        <dbReference type="EMBL" id="LAA08876.1"/>
    </source>
</evidence>
<reference evidence="5" key="1">
    <citation type="journal article" date="2016" name="Mol. Ecol. Resour.">
        <title>Evaluation of the impact of RNA preservation methods of spiders for de novo transcriptome assembly.</title>
        <authorList>
            <person name="Kono N."/>
            <person name="Nakamura H."/>
            <person name="Ito Y."/>
            <person name="Tomita M."/>
            <person name="Arakawa K."/>
        </authorList>
    </citation>
    <scope>NUCLEOTIDE SEQUENCE</scope>
    <source>
        <tissue evidence="5">Whole body</tissue>
    </source>
</reference>
<dbReference type="OrthoDB" id="5989649at2759"/>
<protein>
    <submittedName>
        <fullName evidence="5">U24-ctenitoxin-Pn1a</fullName>
    </submittedName>
</protein>
<dbReference type="SUPFAM" id="SSF57610">
    <property type="entry name" value="Thyroglobulin type-1 domain"/>
    <property type="match status" value="1"/>
</dbReference>
<organism evidence="5">
    <name type="scientific">Parasteatoda tepidariorum</name>
    <name type="common">Common house spider</name>
    <name type="synonym">Achaearanea tepidariorum</name>
    <dbReference type="NCBI Taxonomy" id="114398"/>
    <lineage>
        <taxon>Eukaryota</taxon>
        <taxon>Metazoa</taxon>
        <taxon>Ecdysozoa</taxon>
        <taxon>Arthropoda</taxon>
        <taxon>Chelicerata</taxon>
        <taxon>Arachnida</taxon>
        <taxon>Araneae</taxon>
        <taxon>Araneomorphae</taxon>
        <taxon>Entelegynae</taxon>
        <taxon>Araneoidea</taxon>
        <taxon>Theridiidae</taxon>
        <taxon>Parasteatoda</taxon>
    </lineage>
</organism>
<name>A0A2L2YL93_PARTP</name>
<feature type="disulfide bond" evidence="2">
    <location>
        <begin position="27"/>
        <end position="47"/>
    </location>
</feature>
<keyword evidence="3" id="KW-0812">Transmembrane</keyword>
<dbReference type="PROSITE" id="PS51162">
    <property type="entry name" value="THYROGLOBULIN_1_2"/>
    <property type="match status" value="1"/>
</dbReference>
<dbReference type="EMBL" id="IAAA01037733">
    <property type="protein sequence ID" value="LAA08876.1"/>
    <property type="molecule type" value="mRNA"/>
</dbReference>
<dbReference type="AlphaFoldDB" id="A0A2L2YL93"/>
<keyword evidence="3" id="KW-1133">Transmembrane helix</keyword>